<evidence type="ECO:0000256" key="1">
    <source>
        <dbReference type="SAM" id="MobiDB-lite"/>
    </source>
</evidence>
<keyword evidence="3" id="KW-1185">Reference proteome</keyword>
<feature type="region of interest" description="Disordered" evidence="1">
    <location>
        <begin position="84"/>
        <end position="248"/>
    </location>
</feature>
<dbReference type="Proteomes" id="UP000244069">
    <property type="component" value="Unassembled WGS sequence"/>
</dbReference>
<feature type="compositionally biased region" description="Low complexity" evidence="1">
    <location>
        <begin position="233"/>
        <end position="245"/>
    </location>
</feature>
<feature type="region of interest" description="Disordered" evidence="1">
    <location>
        <begin position="263"/>
        <end position="354"/>
    </location>
</feature>
<protein>
    <submittedName>
        <fullName evidence="2">Uncharacterized protein</fullName>
    </submittedName>
</protein>
<feature type="region of interest" description="Disordered" evidence="1">
    <location>
        <begin position="591"/>
        <end position="613"/>
    </location>
</feature>
<organism evidence="2 3">
    <name type="scientific">Allosediminivita pacifica</name>
    <dbReference type="NCBI Taxonomy" id="1267769"/>
    <lineage>
        <taxon>Bacteria</taxon>
        <taxon>Pseudomonadati</taxon>
        <taxon>Pseudomonadota</taxon>
        <taxon>Alphaproteobacteria</taxon>
        <taxon>Rhodobacterales</taxon>
        <taxon>Paracoccaceae</taxon>
        <taxon>Allosediminivita</taxon>
    </lineage>
</organism>
<reference evidence="2 3" key="1">
    <citation type="submission" date="2018-04" db="EMBL/GenBank/DDBJ databases">
        <title>Genomic Encyclopedia of Archaeal and Bacterial Type Strains, Phase II (KMG-II): from individual species to whole genera.</title>
        <authorList>
            <person name="Goeker M."/>
        </authorList>
    </citation>
    <scope>NUCLEOTIDE SEQUENCE [LARGE SCALE GENOMIC DNA]</scope>
    <source>
        <strain evidence="2 3">DSM 29329</strain>
    </source>
</reference>
<evidence type="ECO:0000313" key="2">
    <source>
        <dbReference type="EMBL" id="PTX49749.1"/>
    </source>
</evidence>
<feature type="compositionally biased region" description="Basic and acidic residues" evidence="1">
    <location>
        <begin position="333"/>
        <end position="342"/>
    </location>
</feature>
<feature type="compositionally biased region" description="Low complexity" evidence="1">
    <location>
        <begin position="194"/>
        <end position="203"/>
    </location>
</feature>
<evidence type="ECO:0000313" key="3">
    <source>
        <dbReference type="Proteomes" id="UP000244069"/>
    </source>
</evidence>
<name>A0A2T6B0Z1_9RHOB</name>
<comment type="caution">
    <text evidence="2">The sequence shown here is derived from an EMBL/GenBank/DDBJ whole genome shotgun (WGS) entry which is preliminary data.</text>
</comment>
<sequence length="613" mass="66170">MPVVEIHSQNEESEPNMVSSTKTLTVSYGTFSCTAAGFEDPLAVVKEAAAFFHGLVQEDSFFGSEPARLDGALIESFRRAGIDAEQTQDGLTLRPAAEDETVPDPAAEPPGDPEADLADISALDGLASHEAPQPASDENELAPPADELAAEEDWQDSMPVAPAEPAPHTDSIDARLDRIRALVRQPRMHAGPHPAAAEEQSPEAPSPVKPAAEEEDAPSASHDGPRDEPGSVTFTAAPEATATAPGIRTRILKIQRSDFEEALATGRFDASPVEQELEEEETLGEAHQPPGTLTPEEEAELARELEAVKAELADDWDDEGDREVNLGGSVTARPHDPEDHATNDLATTGADRPEDLAERLVRENVRKTVKLSNRGRAMLTEGSVDDGNNTSRLLDETNREMAEPEGNRRRSAIAHLRAAVAATRADRLLGRKPDEAKQAEPYREDLATVVRPRPHPPARNPLERPVVSAVWRAEGAPLKLVAEQQVAPPRTDSPLRPRNVSPAGIDSPVAPDTQSDTPDTGFPEYAEKVGARTLSERLEAAAAYISFVEGRDQFSRPQLMATLRLADTEDSSREDRLRSFGQLLREGKIEKTRGGRFTASDRIGFKPPQAAAG</sequence>
<feature type="region of interest" description="Disordered" evidence="1">
    <location>
        <begin position="482"/>
        <end position="523"/>
    </location>
</feature>
<gene>
    <name evidence="2" type="ORF">C8N44_106127</name>
</gene>
<feature type="compositionally biased region" description="Basic and acidic residues" evidence="1">
    <location>
        <begin position="300"/>
        <end position="312"/>
    </location>
</feature>
<feature type="compositionally biased region" description="Basic and acidic residues" evidence="1">
    <location>
        <begin position="170"/>
        <end position="180"/>
    </location>
</feature>
<feature type="region of interest" description="Disordered" evidence="1">
    <location>
        <begin position="372"/>
        <end position="392"/>
    </location>
</feature>
<proteinExistence type="predicted"/>
<dbReference type="AlphaFoldDB" id="A0A2T6B0Z1"/>
<accession>A0A2T6B0Z1</accession>
<dbReference type="EMBL" id="QBKN01000006">
    <property type="protein sequence ID" value="PTX49749.1"/>
    <property type="molecule type" value="Genomic_DNA"/>
</dbReference>